<accession>A0AA39I018</accession>
<keyword evidence="3" id="KW-0326">Glycosidase</keyword>
<proteinExistence type="inferred from homology"/>
<comment type="similarity">
    <text evidence="1 4">Belongs to the glycosyl hydrolase 1 family.</text>
</comment>
<evidence type="ECO:0000313" key="6">
    <source>
        <dbReference type="EMBL" id="KAK0414630.1"/>
    </source>
</evidence>
<comment type="caution">
    <text evidence="6">The sequence shown here is derived from an EMBL/GenBank/DDBJ whole genome shotgun (WGS) entry which is preliminary data.</text>
</comment>
<evidence type="ECO:0000256" key="4">
    <source>
        <dbReference type="RuleBase" id="RU003690"/>
    </source>
</evidence>
<organism evidence="6 7">
    <name type="scientific">Steinernema hermaphroditum</name>
    <dbReference type="NCBI Taxonomy" id="289476"/>
    <lineage>
        <taxon>Eukaryota</taxon>
        <taxon>Metazoa</taxon>
        <taxon>Ecdysozoa</taxon>
        <taxon>Nematoda</taxon>
        <taxon>Chromadorea</taxon>
        <taxon>Rhabditida</taxon>
        <taxon>Tylenchina</taxon>
        <taxon>Panagrolaimomorpha</taxon>
        <taxon>Strongyloidoidea</taxon>
        <taxon>Steinernematidae</taxon>
        <taxon>Steinernema</taxon>
    </lineage>
</organism>
<keyword evidence="2" id="KW-0378">Hydrolase</keyword>
<feature type="compositionally biased region" description="Basic and acidic residues" evidence="5">
    <location>
        <begin position="194"/>
        <end position="211"/>
    </location>
</feature>
<dbReference type="PANTHER" id="PTHR10353">
    <property type="entry name" value="GLYCOSYL HYDROLASE"/>
    <property type="match status" value="1"/>
</dbReference>
<dbReference type="AlphaFoldDB" id="A0AA39I018"/>
<evidence type="ECO:0000256" key="1">
    <source>
        <dbReference type="ARBA" id="ARBA00010838"/>
    </source>
</evidence>
<dbReference type="Gene3D" id="3.20.20.80">
    <property type="entry name" value="Glycosidases"/>
    <property type="match status" value="1"/>
</dbReference>
<dbReference type="Pfam" id="PF00232">
    <property type="entry name" value="Glyco_hydro_1"/>
    <property type="match status" value="1"/>
</dbReference>
<protein>
    <submittedName>
        <fullName evidence="6">Uncharacterized protein</fullName>
    </submittedName>
</protein>
<dbReference type="PANTHER" id="PTHR10353:SF36">
    <property type="entry name" value="LP05116P"/>
    <property type="match status" value="1"/>
</dbReference>
<evidence type="ECO:0000256" key="2">
    <source>
        <dbReference type="ARBA" id="ARBA00022801"/>
    </source>
</evidence>
<dbReference type="GO" id="GO:0008422">
    <property type="term" value="F:beta-glucosidase activity"/>
    <property type="evidence" value="ECO:0007669"/>
    <property type="project" value="TreeGrafter"/>
</dbReference>
<evidence type="ECO:0000256" key="5">
    <source>
        <dbReference type="SAM" id="MobiDB-lite"/>
    </source>
</evidence>
<dbReference type="GO" id="GO:0005975">
    <property type="term" value="P:carbohydrate metabolic process"/>
    <property type="evidence" value="ECO:0007669"/>
    <property type="project" value="InterPro"/>
</dbReference>
<gene>
    <name evidence="6" type="ORF">QR680_011537</name>
</gene>
<dbReference type="EMBL" id="JAUCMV010000002">
    <property type="protein sequence ID" value="KAK0414630.1"/>
    <property type="molecule type" value="Genomic_DNA"/>
</dbReference>
<sequence>MDSVPYSFIDGVVLLLGDCDINALNCSSSGSWERIAHHHGINRCYLTVHVRSAGDNIECAFTDSTTIGFIPLEKTDPRFARFVSVQIESAEDDFPDEENHLLRVKTTSDFLKLIRRHTISGELYDIDAVELQFNSSILECLNSQVRLVNMGLSYEPLNPESESDRAAATRSIQMQLGWFLNPIFHPEGDYPEAMKQRMQENSEREGRETSRLPEFTEAELEELRGSSDFLGLNYYIAYLVRERTEEEYQENGMRRRLYDADTVESVDPKWKQ</sequence>
<name>A0AA39I018_9BILA</name>
<dbReference type="InterPro" id="IPR017853">
    <property type="entry name" value="GH"/>
</dbReference>
<dbReference type="SUPFAM" id="SSF51445">
    <property type="entry name" value="(Trans)glycosidases"/>
    <property type="match status" value="1"/>
</dbReference>
<dbReference type="Proteomes" id="UP001175271">
    <property type="component" value="Unassembled WGS sequence"/>
</dbReference>
<evidence type="ECO:0000256" key="3">
    <source>
        <dbReference type="ARBA" id="ARBA00023295"/>
    </source>
</evidence>
<keyword evidence="7" id="KW-1185">Reference proteome</keyword>
<dbReference type="InterPro" id="IPR001360">
    <property type="entry name" value="Glyco_hydro_1"/>
</dbReference>
<reference evidence="6" key="1">
    <citation type="submission" date="2023-06" db="EMBL/GenBank/DDBJ databases">
        <title>Genomic analysis of the entomopathogenic nematode Steinernema hermaphroditum.</title>
        <authorList>
            <person name="Schwarz E.M."/>
            <person name="Heppert J.K."/>
            <person name="Baniya A."/>
            <person name="Schwartz H.T."/>
            <person name="Tan C.-H."/>
            <person name="Antoshechkin I."/>
            <person name="Sternberg P.W."/>
            <person name="Goodrich-Blair H."/>
            <person name="Dillman A.R."/>
        </authorList>
    </citation>
    <scope>NUCLEOTIDE SEQUENCE</scope>
    <source>
        <strain evidence="6">PS9179</strain>
        <tissue evidence="6">Whole animal</tissue>
    </source>
</reference>
<feature type="region of interest" description="Disordered" evidence="5">
    <location>
        <begin position="194"/>
        <end position="213"/>
    </location>
</feature>
<evidence type="ECO:0000313" key="7">
    <source>
        <dbReference type="Proteomes" id="UP001175271"/>
    </source>
</evidence>